<feature type="region of interest" description="Disordered" evidence="1">
    <location>
        <begin position="519"/>
        <end position="637"/>
    </location>
</feature>
<dbReference type="Proteomes" id="UP000428325">
    <property type="component" value="Chromosome"/>
</dbReference>
<sequence>MGRGTRGRVVATGVIVLLVVSGMTATVAAAPTLDVTVDGSGVGDGESITVTDDPQLRIEASGESSVESIEVMVGGETRHSFQPDSESFSELVELDIDDGEHEVRIVAEGSGTTEWTATIRKDSDGPRVSYTSPFSGPGQPTGTVVIEHSDATLAADLSDRSGVQLVRIERNYEWTFGGQSQRDRETYRISDPGENFSRPMLFGLGENSLRVEARDVHGQRTTHEITVRVEDAERPSIDLDRFERSGNTLEIAGVAEDNVKVRSLDVRVGRNRKSVLTETSKEPTRERLSAEFESTVQLTGDVQEVTLIATDVAGNTREWTVPIDYRGHIVPTIDIDDEATRIEGDSVAVTGTVTDGQFGRVVVETVDADGNVVSTATAYDGDTTDQVDVRARLGRADGETTVVIRAVDVDGEEHEETLTLDAGGSETATSAETVTPAATDAPSTPAATDAPSTPATTAAPAVDDAPQLALGGTTSRMPVPLPLPFPLSIPLPIPFAGTVVAVVVVGLAMAVSAVGEAGVEPGAGPAATDEPAAGTGESADRRDAASTAGGGTEPRDRERPGGATSTPRSDARGGETAPPPGDNGASPETGRPAGEPANDPSATGETGGSGGAAPEPEPEPEPAVDVTDHLGVGSMADVGADEVASLATELDADETETVATAARVLAALAEERPGLVAGTEAESRLRDLRLDPDPAVSEAASTAVRRLTDE</sequence>
<accession>A0A6B9F551</accession>
<dbReference type="GeneID" id="43370432"/>
<reference evidence="2 3" key="1">
    <citation type="submission" date="2018-12" db="EMBL/GenBank/DDBJ databases">
        <title>Complete genome sequence of Haloplanus rallus MBLA0036.</title>
        <authorList>
            <person name="Nam Y.-d."/>
            <person name="Kang J."/>
            <person name="Chung W.-H."/>
            <person name="Park Y.S."/>
        </authorList>
    </citation>
    <scope>NUCLEOTIDE SEQUENCE [LARGE SCALE GENOMIC DNA]</scope>
    <source>
        <strain evidence="2 3">MBLA0036</strain>
    </source>
</reference>
<dbReference type="OrthoDB" id="232948at2157"/>
<evidence type="ECO:0000256" key="1">
    <source>
        <dbReference type="SAM" id="MobiDB-lite"/>
    </source>
</evidence>
<gene>
    <name evidence="2" type="ORF">EI982_12780</name>
</gene>
<feature type="compositionally biased region" description="Basic and acidic residues" evidence="1">
    <location>
        <begin position="681"/>
        <end position="692"/>
    </location>
</feature>
<organism evidence="2 3">
    <name type="scientific">Haloplanus rallus</name>
    <dbReference type="NCBI Taxonomy" id="1816183"/>
    <lineage>
        <taxon>Archaea</taxon>
        <taxon>Methanobacteriati</taxon>
        <taxon>Methanobacteriota</taxon>
        <taxon>Stenosarchaea group</taxon>
        <taxon>Halobacteria</taxon>
        <taxon>Halobacteriales</taxon>
        <taxon>Haloferacaceae</taxon>
        <taxon>Haloplanus</taxon>
    </lineage>
</organism>
<proteinExistence type="predicted"/>
<evidence type="ECO:0000313" key="3">
    <source>
        <dbReference type="Proteomes" id="UP000428325"/>
    </source>
</evidence>
<evidence type="ECO:0000313" key="2">
    <source>
        <dbReference type="EMBL" id="QGX95606.1"/>
    </source>
</evidence>
<dbReference type="AlphaFoldDB" id="A0A6B9F551"/>
<feature type="region of interest" description="Disordered" evidence="1">
    <location>
        <begin position="412"/>
        <end position="463"/>
    </location>
</feature>
<keyword evidence="3" id="KW-1185">Reference proteome</keyword>
<dbReference type="RefSeq" id="WP_157690064.1">
    <property type="nucleotide sequence ID" value="NZ_CP034345.1"/>
</dbReference>
<feature type="region of interest" description="Disordered" evidence="1">
    <location>
        <begin position="672"/>
        <end position="710"/>
    </location>
</feature>
<protein>
    <submittedName>
        <fullName evidence="2">Uncharacterized protein</fullName>
    </submittedName>
</protein>
<feature type="compositionally biased region" description="Low complexity" evidence="1">
    <location>
        <begin position="433"/>
        <end position="463"/>
    </location>
</feature>
<name>A0A6B9F551_9EURY</name>
<dbReference type="KEGG" id="hra:EI982_12780"/>
<dbReference type="EMBL" id="CP034345">
    <property type="protein sequence ID" value="QGX95606.1"/>
    <property type="molecule type" value="Genomic_DNA"/>
</dbReference>